<keyword evidence="2" id="KW-0560">Oxidoreductase</keyword>
<comment type="similarity">
    <text evidence="1">Belongs to the short-chain dehydrogenases/reductases (SDR) family.</text>
</comment>
<gene>
    <name evidence="4" type="ORF">V8V93_13350</name>
</gene>
<dbReference type="InterPro" id="IPR002347">
    <property type="entry name" value="SDR_fam"/>
</dbReference>
<evidence type="ECO:0000256" key="1">
    <source>
        <dbReference type="ARBA" id="ARBA00006484"/>
    </source>
</evidence>
<organism evidence="4 5">
    <name type="scientific">Pseudodesulfovibrio methanolicus</name>
    <dbReference type="NCBI Taxonomy" id="3126690"/>
    <lineage>
        <taxon>Bacteria</taxon>
        <taxon>Pseudomonadati</taxon>
        <taxon>Thermodesulfobacteriota</taxon>
        <taxon>Desulfovibrionia</taxon>
        <taxon>Desulfovibrionales</taxon>
        <taxon>Desulfovibrionaceae</taxon>
    </lineage>
</organism>
<dbReference type="InterPro" id="IPR036291">
    <property type="entry name" value="NAD(P)-bd_dom_sf"/>
</dbReference>
<sequence length="246" mass="25523">MNTTSKTAIVTGGSGGIGKAISLRLAQDGFAVALNYIGNREQADRTVADIKGMGGNALAVQGDVGNVEDMERLFDTARETFGGVDVVVNSAGIMPMVPIQEADMDAFDRVINVNLRGTFIVLGLAAKRLERGGRIIALSSSVIALAYPGYGPYIASKAGVEGLVRVLANEMRGRGISVNAIAPGPIGTDLFLKGKTEEQIARISSLAPLEPRLGTPDEIAATVSFLAGPDGTWVNAQVLRVNGGVA</sequence>
<keyword evidence="5" id="KW-1185">Reference proteome</keyword>
<proteinExistence type="inferred from homology"/>
<dbReference type="RefSeq" id="WP_338667085.1">
    <property type="nucleotide sequence ID" value="NZ_CP146609.1"/>
</dbReference>
<dbReference type="EMBL" id="CP146609">
    <property type="protein sequence ID" value="WWX21428.1"/>
    <property type="molecule type" value="Genomic_DNA"/>
</dbReference>
<dbReference type="Pfam" id="PF13561">
    <property type="entry name" value="adh_short_C2"/>
    <property type="match status" value="1"/>
</dbReference>
<dbReference type="PANTHER" id="PTHR48107:SF7">
    <property type="entry name" value="RE15974P"/>
    <property type="match status" value="1"/>
</dbReference>
<dbReference type="PANTHER" id="PTHR48107">
    <property type="entry name" value="NADPH-DEPENDENT ALDEHYDE REDUCTASE-LIKE PROTEIN, CHLOROPLASTIC-RELATED"/>
    <property type="match status" value="1"/>
</dbReference>
<dbReference type="InterPro" id="IPR057326">
    <property type="entry name" value="KR_dom"/>
</dbReference>
<accession>A0ABZ2IS29</accession>
<dbReference type="PRINTS" id="PR00080">
    <property type="entry name" value="SDRFAMILY"/>
</dbReference>
<dbReference type="SUPFAM" id="SSF51735">
    <property type="entry name" value="NAD(P)-binding Rossmann-fold domains"/>
    <property type="match status" value="1"/>
</dbReference>
<evidence type="ECO:0000313" key="4">
    <source>
        <dbReference type="EMBL" id="WWX21428.1"/>
    </source>
</evidence>
<protein>
    <submittedName>
        <fullName evidence="4">SDR family oxidoreductase</fullName>
    </submittedName>
</protein>
<dbReference type="PRINTS" id="PR00081">
    <property type="entry name" value="GDHRDH"/>
</dbReference>
<reference evidence="4 5" key="1">
    <citation type="submission" date="2024-03" db="EMBL/GenBank/DDBJ databases">
        <title>Phenotype and Genome Characterization of a Sulfate-Reducing Bacterium Pseudodesulfovibrio sp. strain 5S69, isolated from Petroleum Reservoir in Tatarstan (Russia).</title>
        <authorList>
            <person name="Bidzhieva S.K."/>
            <person name="Kadnikov V."/>
            <person name="Tourova T.P."/>
            <person name="Samigullina S.R."/>
            <person name="Sokolova D.S."/>
            <person name="Poltaraus A.B."/>
            <person name="Avtukh A.N."/>
            <person name="Tereshina V.M."/>
            <person name="Mardanov A.V."/>
            <person name="Nazina T.N."/>
        </authorList>
    </citation>
    <scope>NUCLEOTIDE SEQUENCE [LARGE SCALE GENOMIC DNA]</scope>
    <source>
        <strain evidence="4 5">5S69</strain>
    </source>
</reference>
<dbReference type="Proteomes" id="UP001385389">
    <property type="component" value="Chromosome"/>
</dbReference>
<feature type="domain" description="Ketoreductase" evidence="3">
    <location>
        <begin position="6"/>
        <end position="184"/>
    </location>
</feature>
<evidence type="ECO:0000256" key="2">
    <source>
        <dbReference type="ARBA" id="ARBA00023002"/>
    </source>
</evidence>
<name>A0ABZ2IS29_9BACT</name>
<dbReference type="Gene3D" id="3.40.50.720">
    <property type="entry name" value="NAD(P)-binding Rossmann-like Domain"/>
    <property type="match status" value="1"/>
</dbReference>
<dbReference type="SMART" id="SM00822">
    <property type="entry name" value="PKS_KR"/>
    <property type="match status" value="1"/>
</dbReference>
<evidence type="ECO:0000259" key="3">
    <source>
        <dbReference type="SMART" id="SM00822"/>
    </source>
</evidence>
<evidence type="ECO:0000313" key="5">
    <source>
        <dbReference type="Proteomes" id="UP001385389"/>
    </source>
</evidence>